<dbReference type="Pfam" id="PF00646">
    <property type="entry name" value="F-box"/>
    <property type="match status" value="1"/>
</dbReference>
<gene>
    <name evidence="2" type="ORF">LTR36_004807</name>
</gene>
<dbReference type="SUPFAM" id="SSF81383">
    <property type="entry name" value="F-box domain"/>
    <property type="match status" value="1"/>
</dbReference>
<dbReference type="EMBL" id="JAVFHQ010000029">
    <property type="protein sequence ID" value="KAK4543774.1"/>
    <property type="molecule type" value="Genomic_DNA"/>
</dbReference>
<dbReference type="InterPro" id="IPR036047">
    <property type="entry name" value="F-box-like_dom_sf"/>
</dbReference>
<organism evidence="2 3">
    <name type="scientific">Oleoguttula mirabilis</name>
    <dbReference type="NCBI Taxonomy" id="1507867"/>
    <lineage>
        <taxon>Eukaryota</taxon>
        <taxon>Fungi</taxon>
        <taxon>Dikarya</taxon>
        <taxon>Ascomycota</taxon>
        <taxon>Pezizomycotina</taxon>
        <taxon>Dothideomycetes</taxon>
        <taxon>Dothideomycetidae</taxon>
        <taxon>Mycosphaerellales</taxon>
        <taxon>Teratosphaeriaceae</taxon>
        <taxon>Oleoguttula</taxon>
    </lineage>
</organism>
<name>A0AAV9JG33_9PEZI</name>
<protein>
    <recommendedName>
        <fullName evidence="1">F-box domain-containing protein</fullName>
    </recommendedName>
</protein>
<proteinExistence type="predicted"/>
<dbReference type="CDD" id="cd09917">
    <property type="entry name" value="F-box_SF"/>
    <property type="match status" value="1"/>
</dbReference>
<keyword evidence="3" id="KW-1185">Reference proteome</keyword>
<dbReference type="Proteomes" id="UP001324427">
    <property type="component" value="Unassembled WGS sequence"/>
</dbReference>
<evidence type="ECO:0000259" key="1">
    <source>
        <dbReference type="Pfam" id="PF00646"/>
    </source>
</evidence>
<accession>A0AAV9JG33</accession>
<dbReference type="AlphaFoldDB" id="A0AAV9JG33"/>
<evidence type="ECO:0000313" key="2">
    <source>
        <dbReference type="EMBL" id="KAK4543774.1"/>
    </source>
</evidence>
<dbReference type="InterPro" id="IPR001810">
    <property type="entry name" value="F-box_dom"/>
</dbReference>
<comment type="caution">
    <text evidence="2">The sequence shown here is derived from an EMBL/GenBank/DDBJ whole genome shotgun (WGS) entry which is preliminary data.</text>
</comment>
<sequence>MVAVGDSGRGALAVVRDTAYAANQDQKAYALHEVILESTTDEDLAAILDAEAANVITAEQRKVFEEYKADAREAIRKIRSRRLPPENFPTWEGKYVPKVLDNSDLCKKILLQLDPEDLHRARAVSKQWLEVIDGGKLEEKRSWLEPERIKKAWLVNRKLKTIRVLHVASINTLGPFSISQDREIGVRCPMLPHHSIFKGARNRHSLTAVWPQLFKEPGPELFEWYLNVSPANEEDYSTILGNPLTKPAGKIATIEWYLKVISNRDNSMSTEVVESVIRPSQQYYLTFADIVEDFEKHRAEYELRGFDIEAIMNDKPDVEQGTCICFEEFFSILPGVEDSIEKQGTCHAPVDHEWVEWREDWVGEEVPRGTVIRSGWREALGIKNEYASSDGSEDCEVKQEPED</sequence>
<reference evidence="2 3" key="1">
    <citation type="submission" date="2021-11" db="EMBL/GenBank/DDBJ databases">
        <title>Black yeast isolated from Biological Soil Crust.</title>
        <authorList>
            <person name="Kurbessoian T."/>
        </authorList>
    </citation>
    <scope>NUCLEOTIDE SEQUENCE [LARGE SCALE GENOMIC DNA]</scope>
    <source>
        <strain evidence="2 3">CCFEE 5522</strain>
    </source>
</reference>
<evidence type="ECO:0000313" key="3">
    <source>
        <dbReference type="Proteomes" id="UP001324427"/>
    </source>
</evidence>
<feature type="domain" description="F-box" evidence="1">
    <location>
        <begin position="103"/>
        <end position="134"/>
    </location>
</feature>